<proteinExistence type="predicted"/>
<reference evidence="1 2" key="1">
    <citation type="journal article" date="2016" name="Mol. Biol. Evol.">
        <title>Genome-Wide Survey of Gut Fungi (Harpellales) Reveals the First Horizontally Transferred Ubiquitin Gene from a Mosquito Host.</title>
        <authorList>
            <person name="Wang Y."/>
            <person name="White M.M."/>
            <person name="Kvist S."/>
            <person name="Moncalvo J.M."/>
        </authorList>
    </citation>
    <scope>NUCLEOTIDE SEQUENCE [LARGE SCALE GENOMIC DNA]</scope>
    <source>
        <strain evidence="1 2">ALG-7-W6</strain>
    </source>
</reference>
<dbReference type="EMBL" id="LSSL01004205">
    <property type="protein sequence ID" value="OLY79658.1"/>
    <property type="molecule type" value="Genomic_DNA"/>
</dbReference>
<evidence type="ECO:0000313" key="2">
    <source>
        <dbReference type="Proteomes" id="UP000187455"/>
    </source>
</evidence>
<dbReference type="Proteomes" id="UP000187455">
    <property type="component" value="Unassembled WGS sequence"/>
</dbReference>
<name>A0A1R0GS29_9FUNG</name>
<keyword evidence="2" id="KW-1185">Reference proteome</keyword>
<dbReference type="AlphaFoldDB" id="A0A1R0GS29"/>
<sequence>MGITAGIAVYHTFHRIEDSDMVWRHSSDPAPFLKESIDNDPHYIKVKSGDMEKYELEYVFSDMNSLLRSFD</sequence>
<organism evidence="1 2">
    <name type="scientific">Smittium mucronatum</name>
    <dbReference type="NCBI Taxonomy" id="133383"/>
    <lineage>
        <taxon>Eukaryota</taxon>
        <taxon>Fungi</taxon>
        <taxon>Fungi incertae sedis</taxon>
        <taxon>Zoopagomycota</taxon>
        <taxon>Kickxellomycotina</taxon>
        <taxon>Harpellomycetes</taxon>
        <taxon>Harpellales</taxon>
        <taxon>Legeriomycetaceae</taxon>
        <taxon>Smittium</taxon>
    </lineage>
</organism>
<comment type="caution">
    <text evidence="1">The sequence shown here is derived from an EMBL/GenBank/DDBJ whole genome shotgun (WGS) entry which is preliminary data.</text>
</comment>
<accession>A0A1R0GS29</accession>
<protein>
    <submittedName>
        <fullName evidence="1">Uncharacterized protein</fullName>
    </submittedName>
</protein>
<gene>
    <name evidence="1" type="ORF">AYI68_g6267</name>
</gene>
<evidence type="ECO:0000313" key="1">
    <source>
        <dbReference type="EMBL" id="OLY79658.1"/>
    </source>
</evidence>